<evidence type="ECO:0000313" key="3">
    <source>
        <dbReference type="Proteomes" id="UP000190016"/>
    </source>
</evidence>
<dbReference type="InterPro" id="IPR050377">
    <property type="entry name" value="Radical_SAM_PqqE_MftC-like"/>
</dbReference>
<dbReference type="InterPro" id="IPR023885">
    <property type="entry name" value="4Fe4S-binding_SPASM_dom"/>
</dbReference>
<comment type="caution">
    <text evidence="2">The sequence shown here is derived from an EMBL/GenBank/DDBJ whole genome shotgun (WGS) entry which is preliminary data.</text>
</comment>
<dbReference type="InterPro" id="IPR058240">
    <property type="entry name" value="rSAM_sf"/>
</dbReference>
<dbReference type="NCBIfam" id="TIGR04193">
    <property type="entry name" value="SPASM_w_grasp"/>
    <property type="match status" value="1"/>
</dbReference>
<reference evidence="2 3" key="1">
    <citation type="submission" date="2016-07" db="EMBL/GenBank/DDBJ databases">
        <title>Revisiting the Taxonomy of the Elizabethkingia Genus based on Whole-Genome Sequencing, Optical Mapping, and MALDI-TOF.</title>
        <authorList>
            <person name="Nicholson A.C."/>
        </authorList>
    </citation>
    <scope>NUCLEOTIDE SEQUENCE [LARGE SCALE GENOMIC DNA]</scope>
    <source>
        <strain evidence="2 3">C1558</strain>
    </source>
</reference>
<proteinExistence type="predicted"/>
<protein>
    <submittedName>
        <fullName evidence="2">Grasp-with-spasm system SPASM domain peptide maturase</fullName>
    </submittedName>
</protein>
<dbReference type="EMBL" id="MBDS01000019">
    <property type="protein sequence ID" value="OPB84956.1"/>
    <property type="molecule type" value="Genomic_DNA"/>
</dbReference>
<dbReference type="Gene3D" id="3.20.20.70">
    <property type="entry name" value="Aldolase class I"/>
    <property type="match status" value="1"/>
</dbReference>
<evidence type="ECO:0000259" key="1">
    <source>
        <dbReference type="Pfam" id="PF13186"/>
    </source>
</evidence>
<dbReference type="Proteomes" id="UP000190016">
    <property type="component" value="Unassembled WGS sequence"/>
</dbReference>
<dbReference type="SUPFAM" id="SSF102114">
    <property type="entry name" value="Radical SAM enzymes"/>
    <property type="match status" value="1"/>
</dbReference>
<organism evidence="2 3">
    <name type="scientific">Elizabethkingia ursingii</name>
    <dbReference type="NCBI Taxonomy" id="1756150"/>
    <lineage>
        <taxon>Bacteria</taxon>
        <taxon>Pseudomonadati</taxon>
        <taxon>Bacteroidota</taxon>
        <taxon>Flavobacteriia</taxon>
        <taxon>Flavobacteriales</taxon>
        <taxon>Weeksellaceae</taxon>
        <taxon>Elizabethkingia</taxon>
    </lineage>
</organism>
<dbReference type="PANTHER" id="PTHR11228:SF27">
    <property type="entry name" value="GLYCYL-RADICAL ENZYME ACTIVATING ENZYME MJ1227-RELATED"/>
    <property type="match status" value="1"/>
</dbReference>
<dbReference type="RefSeq" id="WP_078779725.1">
    <property type="nucleotide sequence ID" value="NZ_MBDS01000019.1"/>
</dbReference>
<dbReference type="PANTHER" id="PTHR11228">
    <property type="entry name" value="RADICAL SAM DOMAIN PROTEIN"/>
    <property type="match status" value="1"/>
</dbReference>
<evidence type="ECO:0000313" key="2">
    <source>
        <dbReference type="EMBL" id="OPB84956.1"/>
    </source>
</evidence>
<dbReference type="InterPro" id="IPR026497">
    <property type="entry name" value="GRASP-with-SPASM"/>
</dbReference>
<dbReference type="Pfam" id="PF13186">
    <property type="entry name" value="SPASM"/>
    <property type="match status" value="1"/>
</dbReference>
<sequence length="357" mass="41853">MTGYIYLYSCCIPVKGKSQSIICDLQRNSYSIIPNSLYEILEGLDKERNIECLQQEFDKESQKIFNSYLEFLVDHEYVYIDDSLNNRFSKIDLNVFDSPNLISNAIIEYGGNYSYAEFKKIVSQLDQLRCESVEIRFYNETFKNENNRVLSLFHNTGIRSLKIVTNGFPTDKDFFKNLGSKFPRIREMCIYKPSTEEVHSPYFPVFILEGDSLCSKHCGFISEDHFISNMKIFTESLQYNSCLNKKISVDIEGNIKNCPSMEQSFGNIKNMTLEEVLQHLSFKKYWTLNKNEIEVCKDCEFRYICTDCRAYTEQTSSDRNGLDISKPLKCGYDPYTGEWEEWNKNPIKQKAIEYYEL</sequence>
<name>A0ABX3N406_9FLAO</name>
<dbReference type="NCBIfam" id="TIGR04085">
    <property type="entry name" value="rSAM_more_4Fe4S"/>
    <property type="match status" value="1"/>
</dbReference>
<feature type="domain" description="4Fe4S-binding SPASM" evidence="1">
    <location>
        <begin position="243"/>
        <end position="300"/>
    </location>
</feature>
<dbReference type="InterPro" id="IPR013785">
    <property type="entry name" value="Aldolase_TIM"/>
</dbReference>
<accession>A0ABX3N406</accession>
<keyword evidence="3" id="KW-1185">Reference proteome</keyword>
<gene>
    <name evidence="2" type="ORF">BB021_16640</name>
</gene>